<feature type="compositionally biased region" description="Pro residues" evidence="1">
    <location>
        <begin position="249"/>
        <end position="261"/>
    </location>
</feature>
<evidence type="ECO:0000313" key="2">
    <source>
        <dbReference type="EMBL" id="ORY85951.1"/>
    </source>
</evidence>
<proteinExistence type="predicted"/>
<reference evidence="2 3" key="1">
    <citation type="submission" date="2016-07" db="EMBL/GenBank/DDBJ databases">
        <title>Pervasive Adenine N6-methylation of Active Genes in Fungi.</title>
        <authorList>
            <consortium name="DOE Joint Genome Institute"/>
            <person name="Mondo S.J."/>
            <person name="Dannebaum R.O."/>
            <person name="Kuo R.C."/>
            <person name="Labutti K."/>
            <person name="Haridas S."/>
            <person name="Kuo A."/>
            <person name="Salamov A."/>
            <person name="Ahrendt S.R."/>
            <person name="Lipzen A."/>
            <person name="Sullivan W."/>
            <person name="Andreopoulos W.B."/>
            <person name="Clum A."/>
            <person name="Lindquist E."/>
            <person name="Daum C."/>
            <person name="Ramamoorthy G.K."/>
            <person name="Gryganskyi A."/>
            <person name="Culley D."/>
            <person name="Magnuson J.K."/>
            <person name="James T.Y."/>
            <person name="O'Malley M.A."/>
            <person name="Stajich J.E."/>
            <person name="Spatafora J.W."/>
            <person name="Visel A."/>
            <person name="Grigoriev I.V."/>
        </authorList>
    </citation>
    <scope>NUCLEOTIDE SEQUENCE [LARGE SCALE GENOMIC DNA]</scope>
    <source>
        <strain evidence="2 3">62-1032</strain>
    </source>
</reference>
<feature type="compositionally biased region" description="Polar residues" evidence="1">
    <location>
        <begin position="97"/>
        <end position="109"/>
    </location>
</feature>
<feature type="compositionally biased region" description="Basic and acidic residues" evidence="1">
    <location>
        <begin position="190"/>
        <end position="200"/>
    </location>
</feature>
<dbReference type="PRINTS" id="PR01217">
    <property type="entry name" value="PRICHEXTENSN"/>
</dbReference>
<feature type="region of interest" description="Disordered" evidence="1">
    <location>
        <begin position="176"/>
        <end position="200"/>
    </location>
</feature>
<feature type="region of interest" description="Disordered" evidence="1">
    <location>
        <begin position="222"/>
        <end position="269"/>
    </location>
</feature>
<name>A0A1Y2FPN9_9BASI</name>
<accession>A0A1Y2FPN9</accession>
<feature type="compositionally biased region" description="Low complexity" evidence="1">
    <location>
        <begin position="55"/>
        <end position="66"/>
    </location>
</feature>
<comment type="caution">
    <text evidence="2">The sequence shown here is derived from an EMBL/GenBank/DDBJ whole genome shotgun (WGS) entry which is preliminary data.</text>
</comment>
<dbReference type="EMBL" id="MCGR01000015">
    <property type="protein sequence ID" value="ORY85951.1"/>
    <property type="molecule type" value="Genomic_DNA"/>
</dbReference>
<feature type="region of interest" description="Disordered" evidence="1">
    <location>
        <begin position="81"/>
        <end position="146"/>
    </location>
</feature>
<dbReference type="InParanoid" id="A0A1Y2FPN9"/>
<dbReference type="AlphaFoldDB" id="A0A1Y2FPN9"/>
<gene>
    <name evidence="2" type="ORF">BCR35DRAFT_48368</name>
</gene>
<evidence type="ECO:0000256" key="1">
    <source>
        <dbReference type="SAM" id="MobiDB-lite"/>
    </source>
</evidence>
<feature type="region of interest" description="Disordered" evidence="1">
    <location>
        <begin position="34"/>
        <end position="69"/>
    </location>
</feature>
<keyword evidence="3" id="KW-1185">Reference proteome</keyword>
<feature type="compositionally biased region" description="Low complexity" evidence="1">
    <location>
        <begin position="222"/>
        <end position="235"/>
    </location>
</feature>
<feature type="compositionally biased region" description="Pro residues" evidence="1">
    <location>
        <begin position="112"/>
        <end position="131"/>
    </location>
</feature>
<evidence type="ECO:0000313" key="3">
    <source>
        <dbReference type="Proteomes" id="UP000193467"/>
    </source>
</evidence>
<dbReference type="Proteomes" id="UP000193467">
    <property type="component" value="Unassembled WGS sequence"/>
</dbReference>
<protein>
    <submittedName>
        <fullName evidence="2">Uncharacterized protein</fullName>
    </submittedName>
</protein>
<organism evidence="2 3">
    <name type="scientific">Leucosporidium creatinivorum</name>
    <dbReference type="NCBI Taxonomy" id="106004"/>
    <lineage>
        <taxon>Eukaryota</taxon>
        <taxon>Fungi</taxon>
        <taxon>Dikarya</taxon>
        <taxon>Basidiomycota</taxon>
        <taxon>Pucciniomycotina</taxon>
        <taxon>Microbotryomycetes</taxon>
        <taxon>Leucosporidiales</taxon>
        <taxon>Leucosporidium</taxon>
    </lineage>
</organism>
<sequence>MNKRTRWNDSLPLLVRRSRRRHVTRQCTRRLALLQQQQQRKTKSTTPPTPPLNGTSPSPQTTCPPSNGAMVRALRSTSRLHLPAPLPPTLKLRTTPQSVSSTPLSTHHPNSVAPPPPPPPTPTPTAPPSPAPKAHQHTSNSLRSPSLHPLSSVYHLYLRPCRAYSSHWRMRVRRIARLPPSPRRGQQQGQERRSSKCREHRVRDRVLDLALVRLVLNVRTRYRLPPSSPPNRIRTTPPPPSMKRILPSSPIPPRLTIPPSAPAREGEQFSYGSFLPL</sequence>